<dbReference type="PANTHER" id="PTHR33307">
    <property type="entry name" value="ALPHA-RHAMNOSIDASE (EUROFUNG)"/>
    <property type="match status" value="1"/>
</dbReference>
<gene>
    <name evidence="8" type="ORF">BTIS_0882</name>
</gene>
<dbReference type="Pfam" id="PF05592">
    <property type="entry name" value="Bac_rhamnosid"/>
    <property type="match status" value="1"/>
</dbReference>
<evidence type="ECO:0000256" key="3">
    <source>
        <dbReference type="ARBA" id="ARBA00022801"/>
    </source>
</evidence>
<evidence type="ECO:0000313" key="8">
    <source>
        <dbReference type="EMBL" id="OZG58513.1"/>
    </source>
</evidence>
<comment type="caution">
    <text evidence="8">The sequence shown here is derived from an EMBL/GenBank/DDBJ whole genome shotgun (WGS) entry which is preliminary data.</text>
</comment>
<dbReference type="Pfam" id="PF08531">
    <property type="entry name" value="Bac_rhamnosid_N"/>
    <property type="match status" value="1"/>
</dbReference>
<dbReference type="InterPro" id="IPR013737">
    <property type="entry name" value="Bac_rhamnosid_N"/>
</dbReference>
<dbReference type="AlphaFoldDB" id="A0A261FHR2"/>
<keyword evidence="9" id="KW-1185">Reference proteome</keyword>
<dbReference type="GO" id="GO:0030596">
    <property type="term" value="F:alpha-L-rhamnosidase activity"/>
    <property type="evidence" value="ECO:0007669"/>
    <property type="project" value="UniProtKB-EC"/>
</dbReference>
<feature type="domain" description="Bacterial alpha-L-rhamnosidase N-terminal" evidence="5">
    <location>
        <begin position="146"/>
        <end position="314"/>
    </location>
</feature>
<evidence type="ECO:0000256" key="1">
    <source>
        <dbReference type="ARBA" id="ARBA00001445"/>
    </source>
</evidence>
<dbReference type="PANTHER" id="PTHR33307:SF6">
    <property type="entry name" value="ALPHA-RHAMNOSIDASE (EUROFUNG)-RELATED"/>
    <property type="match status" value="1"/>
</dbReference>
<dbReference type="Gene3D" id="2.60.120.260">
    <property type="entry name" value="Galactose-binding domain-like"/>
    <property type="match status" value="2"/>
</dbReference>
<evidence type="ECO:0000259" key="4">
    <source>
        <dbReference type="Pfam" id="PF05592"/>
    </source>
</evidence>
<evidence type="ECO:0000259" key="5">
    <source>
        <dbReference type="Pfam" id="PF08531"/>
    </source>
</evidence>
<dbReference type="Proteomes" id="UP000216444">
    <property type="component" value="Unassembled WGS sequence"/>
</dbReference>
<feature type="domain" description="Alpha-L-rhamnosidase six-hairpin glycosidase" evidence="6">
    <location>
        <begin position="434"/>
        <end position="793"/>
    </location>
</feature>
<dbReference type="InterPro" id="IPR035398">
    <property type="entry name" value="Bac_rhamnosid_C"/>
</dbReference>
<dbReference type="Pfam" id="PF17390">
    <property type="entry name" value="Bac_rhamnosid_C"/>
    <property type="match status" value="1"/>
</dbReference>
<dbReference type="Pfam" id="PF25788">
    <property type="entry name" value="Ig_Rha78A_N"/>
    <property type="match status" value="1"/>
</dbReference>
<dbReference type="EC" id="3.2.1.40" evidence="2"/>
<protein>
    <recommendedName>
        <fullName evidence="2">alpha-L-rhamnosidase</fullName>
        <ecNumber evidence="2">3.2.1.40</ecNumber>
    </recommendedName>
</protein>
<comment type="catalytic activity">
    <reaction evidence="1">
        <text>Hydrolysis of terminal non-reducing alpha-L-rhamnose residues in alpha-L-rhamnosides.</text>
        <dbReference type="EC" id="3.2.1.40"/>
    </reaction>
</comment>
<dbReference type="InterPro" id="IPR013783">
    <property type="entry name" value="Ig-like_fold"/>
</dbReference>
<evidence type="ECO:0000259" key="6">
    <source>
        <dbReference type="Pfam" id="PF17389"/>
    </source>
</evidence>
<dbReference type="GO" id="GO:0005975">
    <property type="term" value="P:carbohydrate metabolic process"/>
    <property type="evidence" value="ECO:0007669"/>
    <property type="project" value="InterPro"/>
</dbReference>
<evidence type="ECO:0000259" key="7">
    <source>
        <dbReference type="Pfam" id="PF17390"/>
    </source>
</evidence>
<dbReference type="EMBL" id="MWWV01000004">
    <property type="protein sequence ID" value="OZG58513.1"/>
    <property type="molecule type" value="Genomic_DNA"/>
</dbReference>
<dbReference type="Pfam" id="PF17389">
    <property type="entry name" value="Bac_rhamnosid6H"/>
    <property type="match status" value="1"/>
</dbReference>
<dbReference type="SUPFAM" id="SSF48208">
    <property type="entry name" value="Six-hairpin glycosidases"/>
    <property type="match status" value="1"/>
</dbReference>
<keyword evidence="3" id="KW-0378">Hydrolase</keyword>
<evidence type="ECO:0000313" key="9">
    <source>
        <dbReference type="Proteomes" id="UP000216444"/>
    </source>
</evidence>
<organism evidence="8 9">
    <name type="scientific">Bifidobacterium tissieri</name>
    <dbReference type="NCBI Taxonomy" id="1630162"/>
    <lineage>
        <taxon>Bacteria</taxon>
        <taxon>Bacillati</taxon>
        <taxon>Actinomycetota</taxon>
        <taxon>Actinomycetes</taxon>
        <taxon>Bifidobacteriales</taxon>
        <taxon>Bifidobacteriaceae</taxon>
        <taxon>Bifidobacterium</taxon>
    </lineage>
</organism>
<dbReference type="Gene3D" id="1.50.10.10">
    <property type="match status" value="1"/>
</dbReference>
<dbReference type="Gene3D" id="2.60.420.10">
    <property type="entry name" value="Maltose phosphorylase, domain 3"/>
    <property type="match status" value="1"/>
</dbReference>
<dbReference type="PIRSF" id="PIRSF010631">
    <property type="entry name" value="A-rhamnsds"/>
    <property type="match status" value="1"/>
</dbReference>
<evidence type="ECO:0000256" key="2">
    <source>
        <dbReference type="ARBA" id="ARBA00012652"/>
    </source>
</evidence>
<dbReference type="InterPro" id="IPR012341">
    <property type="entry name" value="6hp_glycosidase-like_sf"/>
</dbReference>
<reference evidence="8 9" key="1">
    <citation type="journal article" date="2017" name="BMC Genomics">
        <title>Comparative genomic and phylogenomic analyses of the Bifidobacteriaceae family.</title>
        <authorList>
            <person name="Lugli G.A."/>
            <person name="Milani C."/>
            <person name="Turroni F."/>
            <person name="Duranti S."/>
            <person name="Mancabelli L."/>
            <person name="Mangifesta M."/>
            <person name="Ferrario C."/>
            <person name="Modesto M."/>
            <person name="Mattarelli P."/>
            <person name="Jiri K."/>
            <person name="van Sinderen D."/>
            <person name="Ventura M."/>
        </authorList>
    </citation>
    <scope>NUCLEOTIDE SEQUENCE [LARGE SCALE GENOMIC DNA]</scope>
    <source>
        <strain evidence="8 9">DSM 100201</strain>
    </source>
</reference>
<dbReference type="InterPro" id="IPR008928">
    <property type="entry name" value="6-hairpin_glycosidase_sf"/>
</dbReference>
<feature type="domain" description="Alpha-L-rhamnosidase C-terminal" evidence="7">
    <location>
        <begin position="795"/>
        <end position="838"/>
    </location>
</feature>
<dbReference type="Gene3D" id="2.60.40.10">
    <property type="entry name" value="Immunoglobulins"/>
    <property type="match status" value="1"/>
</dbReference>
<name>A0A261FHR2_9BIFI</name>
<proteinExistence type="predicted"/>
<dbReference type="InterPro" id="IPR008902">
    <property type="entry name" value="Rhamnosid_concanavalin"/>
</dbReference>
<feature type="domain" description="Alpha-L-rhamnosidase concanavalin-like" evidence="4">
    <location>
        <begin position="335"/>
        <end position="420"/>
    </location>
</feature>
<sequence>MIAAPVNMKVEHFDGDVLGIGTATPRLSWQYTQTLPTNAKVELRICRRKPRHGTGEDHAIISVADNVLLPWQFAPLDSRELVEAMVRVITTDDVGEWSEPIRFDVGLLQPHQRVADFIGPSWPEFQTDHRHQPIVRTEFDLPRKPVLARLYLTALGLVEAELNGSKVGNDVLNPGWTSYDNRVECWTYDVLDQLNIGRNAMGFWLADGWYRGRVGFDGGEANVWGDRIGVFAQLEVTYADGTRQSWYSNSSDEQWKITLGPITRSNMYEGEYYDARLEQSGWSMPRFDDSDWKPVSEIPFDEHRIEFPVMEAIQPDGTNTPSSIERIGETDDGRGIWMIDMGQNCSQRMNIHFRGLSAGQNVTIEHVEVLDGNGEPVQRILHRGVQRDRYTSNGCDSWWEPRFTMHGFRYARITGLPELTVADVRCTVYHTAMERTGWFESSNPMVNALHRNTVWAMKSNFMSIPTDCPQRDERVGWTADIAVFAPTALYLYDATGFLRNWMRDVSFEQRKTGTVPFYIPYVPMGIWSDPAAIALWGDAAVLVPWAVYMSSGDTQILSESYDCSIAWMNEVTGYLSPDGVWDRRPDYAIGQLGDWLDPQAPPEEPDRAMTAKELVATAFYVHSCDLMVRIANTLGRRDDAERFMKLAEHARRGFRARFIVTGTGSDARMTSDTQCAYALAIMFGLGDGAAQERSFGNRLAELVRLADGRIGTGFAGTPFVLPALTRTGHMDEAYALFLSTKCPSWMYQITMGATTTWERWDSMLPNGEVNPGGMTSFNHYALGSVNDWVHTTVGGIAPMEPGWKRILVAPRPGGGITHAATSHMSPYGMVGIEWSVTSAKDADRAETAGCDDGLMSIHLTVPYGAIAVLRLPGSDDVEYPGGDYDISVPWREKNQSV</sequence>
<accession>A0A261FHR2</accession>
<dbReference type="InterPro" id="IPR016007">
    <property type="entry name" value="Alpha_rhamnosid"/>
</dbReference>
<dbReference type="InterPro" id="IPR035396">
    <property type="entry name" value="Bac_rhamnosid6H"/>
</dbReference>